<dbReference type="PANTHER" id="PTHR12825">
    <property type="entry name" value="BNIP1-RELATED"/>
    <property type="match status" value="1"/>
</dbReference>
<evidence type="ECO:0000256" key="8">
    <source>
        <dbReference type="ARBA" id="ARBA00023136"/>
    </source>
</evidence>
<reference evidence="14 15" key="1">
    <citation type="journal article" date="2019" name="Nat. Ecol. Evol.">
        <title>Megaphylogeny resolves global patterns of mushroom evolution.</title>
        <authorList>
            <person name="Varga T."/>
            <person name="Krizsan K."/>
            <person name="Foldi C."/>
            <person name="Dima B."/>
            <person name="Sanchez-Garcia M."/>
            <person name="Sanchez-Ramirez S."/>
            <person name="Szollosi G.J."/>
            <person name="Szarkandi J.G."/>
            <person name="Papp V."/>
            <person name="Albert L."/>
            <person name="Andreopoulos W."/>
            <person name="Angelini C."/>
            <person name="Antonin V."/>
            <person name="Barry K.W."/>
            <person name="Bougher N.L."/>
            <person name="Buchanan P."/>
            <person name="Buyck B."/>
            <person name="Bense V."/>
            <person name="Catcheside P."/>
            <person name="Chovatia M."/>
            <person name="Cooper J."/>
            <person name="Damon W."/>
            <person name="Desjardin D."/>
            <person name="Finy P."/>
            <person name="Geml J."/>
            <person name="Haridas S."/>
            <person name="Hughes K."/>
            <person name="Justo A."/>
            <person name="Karasinski D."/>
            <person name="Kautmanova I."/>
            <person name="Kiss B."/>
            <person name="Kocsube S."/>
            <person name="Kotiranta H."/>
            <person name="LaButti K.M."/>
            <person name="Lechner B.E."/>
            <person name="Liimatainen K."/>
            <person name="Lipzen A."/>
            <person name="Lukacs Z."/>
            <person name="Mihaltcheva S."/>
            <person name="Morgado L.N."/>
            <person name="Niskanen T."/>
            <person name="Noordeloos M.E."/>
            <person name="Ohm R.A."/>
            <person name="Ortiz-Santana B."/>
            <person name="Ovrebo C."/>
            <person name="Racz N."/>
            <person name="Riley R."/>
            <person name="Savchenko A."/>
            <person name="Shiryaev A."/>
            <person name="Soop K."/>
            <person name="Spirin V."/>
            <person name="Szebenyi C."/>
            <person name="Tomsovsky M."/>
            <person name="Tulloss R.E."/>
            <person name="Uehling J."/>
            <person name="Grigoriev I.V."/>
            <person name="Vagvolgyi C."/>
            <person name="Papp T."/>
            <person name="Martin F.M."/>
            <person name="Miettinen O."/>
            <person name="Hibbett D.S."/>
            <person name="Nagy L.G."/>
        </authorList>
    </citation>
    <scope>NUCLEOTIDE SEQUENCE [LARGE SCALE GENOMIC DNA]</scope>
    <source>
        <strain evidence="14 15">CBS 121175</strain>
    </source>
</reference>
<dbReference type="STRING" id="230819.A0A5C3L241"/>
<keyword evidence="2" id="KW-0813">Transport</keyword>
<dbReference type="GO" id="GO:0031201">
    <property type="term" value="C:SNARE complex"/>
    <property type="evidence" value="ECO:0007669"/>
    <property type="project" value="TreeGrafter"/>
</dbReference>
<evidence type="ECO:0000256" key="5">
    <source>
        <dbReference type="ARBA" id="ARBA00022892"/>
    </source>
</evidence>
<dbReference type="AlphaFoldDB" id="A0A5C3L241"/>
<evidence type="ECO:0000313" key="15">
    <source>
        <dbReference type="Proteomes" id="UP000307440"/>
    </source>
</evidence>
<organism evidence="14 15">
    <name type="scientific">Coprinopsis marcescibilis</name>
    <name type="common">Agaric fungus</name>
    <name type="synonym">Psathyrella marcescibilis</name>
    <dbReference type="NCBI Taxonomy" id="230819"/>
    <lineage>
        <taxon>Eukaryota</taxon>
        <taxon>Fungi</taxon>
        <taxon>Dikarya</taxon>
        <taxon>Basidiomycota</taxon>
        <taxon>Agaricomycotina</taxon>
        <taxon>Agaricomycetes</taxon>
        <taxon>Agaricomycetidae</taxon>
        <taxon>Agaricales</taxon>
        <taxon>Agaricineae</taxon>
        <taxon>Psathyrellaceae</taxon>
        <taxon>Coprinopsis</taxon>
    </lineage>
</organism>
<evidence type="ECO:0000256" key="6">
    <source>
        <dbReference type="ARBA" id="ARBA00022989"/>
    </source>
</evidence>
<keyword evidence="3 12" id="KW-0812">Transmembrane</keyword>
<dbReference type="GO" id="GO:0006890">
    <property type="term" value="P:retrograde vesicle-mediated transport, Golgi to endoplasmic reticulum"/>
    <property type="evidence" value="ECO:0007669"/>
    <property type="project" value="InterPro"/>
</dbReference>
<evidence type="ECO:0000259" key="13">
    <source>
        <dbReference type="Pfam" id="PF03908"/>
    </source>
</evidence>
<feature type="compositionally biased region" description="Low complexity" evidence="11">
    <location>
        <begin position="337"/>
        <end position="359"/>
    </location>
</feature>
<feature type="region of interest" description="Disordered" evidence="11">
    <location>
        <begin position="337"/>
        <end position="365"/>
    </location>
</feature>
<evidence type="ECO:0000256" key="9">
    <source>
        <dbReference type="ARBA" id="ARBA00037934"/>
    </source>
</evidence>
<dbReference type="EMBL" id="ML210173">
    <property type="protein sequence ID" value="TFK26623.1"/>
    <property type="molecule type" value="Genomic_DNA"/>
</dbReference>
<dbReference type="GO" id="GO:0005789">
    <property type="term" value="C:endoplasmic reticulum membrane"/>
    <property type="evidence" value="ECO:0007669"/>
    <property type="project" value="UniProtKB-SubCell"/>
</dbReference>
<evidence type="ECO:0000256" key="4">
    <source>
        <dbReference type="ARBA" id="ARBA00022824"/>
    </source>
</evidence>
<feature type="domain" description="Sec20 C-terminal" evidence="13">
    <location>
        <begin position="150"/>
        <end position="239"/>
    </location>
</feature>
<gene>
    <name evidence="14" type="ORF">FA15DRAFT_615573</name>
</gene>
<evidence type="ECO:0000256" key="12">
    <source>
        <dbReference type="SAM" id="Phobius"/>
    </source>
</evidence>
<keyword evidence="6 12" id="KW-1133">Transmembrane helix</keyword>
<keyword evidence="4" id="KW-0256">Endoplasmic reticulum</keyword>
<evidence type="ECO:0000313" key="14">
    <source>
        <dbReference type="EMBL" id="TFK26623.1"/>
    </source>
</evidence>
<dbReference type="Pfam" id="PF03908">
    <property type="entry name" value="Sec20"/>
    <property type="match status" value="1"/>
</dbReference>
<dbReference type="OrthoDB" id="46868at2759"/>
<dbReference type="PANTHER" id="PTHR12825:SF0">
    <property type="entry name" value="VESICLE TRANSPORT PROTEIN SEC20"/>
    <property type="match status" value="1"/>
</dbReference>
<evidence type="ECO:0000256" key="3">
    <source>
        <dbReference type="ARBA" id="ARBA00022692"/>
    </source>
</evidence>
<comment type="subcellular location">
    <subcellularLocation>
        <location evidence="1">Endoplasmic reticulum membrane</location>
        <topology evidence="1">Single-pass type IV membrane protein</topology>
    </subcellularLocation>
</comment>
<dbReference type="GO" id="GO:0005484">
    <property type="term" value="F:SNAP receptor activity"/>
    <property type="evidence" value="ECO:0007669"/>
    <property type="project" value="InterPro"/>
</dbReference>
<comment type="similarity">
    <text evidence="9">Belongs to the SEC20 family.</text>
</comment>
<feature type="transmembrane region" description="Helical" evidence="12">
    <location>
        <begin position="214"/>
        <end position="235"/>
    </location>
</feature>
<keyword evidence="7 10" id="KW-0175">Coiled coil</keyword>
<proteinExistence type="inferred from homology"/>
<dbReference type="InterPro" id="IPR056173">
    <property type="entry name" value="Sec20_C"/>
</dbReference>
<evidence type="ECO:0000256" key="7">
    <source>
        <dbReference type="ARBA" id="ARBA00023054"/>
    </source>
</evidence>
<feature type="coiled-coil region" evidence="10">
    <location>
        <begin position="41"/>
        <end position="75"/>
    </location>
</feature>
<keyword evidence="15" id="KW-1185">Reference proteome</keyword>
<dbReference type="InterPro" id="IPR005606">
    <property type="entry name" value="Sec20"/>
</dbReference>
<keyword evidence="8 12" id="KW-0472">Membrane</keyword>
<evidence type="ECO:0000256" key="1">
    <source>
        <dbReference type="ARBA" id="ARBA00004163"/>
    </source>
</evidence>
<dbReference type="Proteomes" id="UP000307440">
    <property type="component" value="Unassembled WGS sequence"/>
</dbReference>
<evidence type="ECO:0000256" key="10">
    <source>
        <dbReference type="SAM" id="Coils"/>
    </source>
</evidence>
<sequence>MPPLPTKYSEDAKSFIDTLERRSRHLSETQIPALRDCAGPLSVQQELAEELREDLAAFARQIENLDAMLDDQKGERARRELNSVVQGFKGALSELRIAMRAAVLTSKQAIDSQKRSQKDELFHYNGISESEKQAQMGNEKFGEDALMRANADVTDALRRTIESMQAELEKSVLSNQLLEQSTAALRSTSTQHDTLSNVIETTKHIVTALEKSDWLDRVLLISAFAFFILVVLFILKQRLLDRGIQMVFWWTRFIPDFSGDAELLESAEKGSASAIAGISSAVTGVVSVASVVVSSLSATASVSTTPSVEVETMVSLQSEFAESSAKLGSEILESIVPSLSSPSPVSVSDTDSSRTTSSVPERDEL</sequence>
<name>A0A5C3L241_COPMA</name>
<keyword evidence="5" id="KW-0931">ER-Golgi transport</keyword>
<evidence type="ECO:0000256" key="11">
    <source>
        <dbReference type="SAM" id="MobiDB-lite"/>
    </source>
</evidence>
<evidence type="ECO:0000256" key="2">
    <source>
        <dbReference type="ARBA" id="ARBA00022448"/>
    </source>
</evidence>
<protein>
    <submittedName>
        <fullName evidence="14">Sec20-domain-containing protein</fullName>
    </submittedName>
</protein>
<accession>A0A5C3L241</accession>